<dbReference type="Pfam" id="PF00359">
    <property type="entry name" value="PTS_EIIA_2"/>
    <property type="match status" value="1"/>
</dbReference>
<evidence type="ECO:0000313" key="6">
    <source>
        <dbReference type="EMBL" id="KEQ21745.1"/>
    </source>
</evidence>
<accession>A0A081NTH2</accession>
<reference evidence="6 7" key="1">
    <citation type="submission" date="2014-06" db="EMBL/GenBank/DDBJ databases">
        <title>Draft genome sequence of Paenibacillus sp. MSt1.</title>
        <authorList>
            <person name="Aw Y.K."/>
            <person name="Ong K.S."/>
            <person name="Gan H.M."/>
            <person name="Lee S.M."/>
        </authorList>
    </citation>
    <scope>NUCLEOTIDE SEQUENCE [LARGE SCALE GENOMIC DNA]</scope>
    <source>
        <strain evidence="6 7">MSt1</strain>
    </source>
</reference>
<dbReference type="Proteomes" id="UP000028123">
    <property type="component" value="Unassembled WGS sequence"/>
</dbReference>
<feature type="domain" description="PTS EIIA type-2" evidence="3">
    <location>
        <begin position="561"/>
        <end position="704"/>
    </location>
</feature>
<dbReference type="CDD" id="cd00211">
    <property type="entry name" value="PTS_IIA_fru"/>
    <property type="match status" value="1"/>
</dbReference>
<evidence type="ECO:0000313" key="7">
    <source>
        <dbReference type="Proteomes" id="UP000028123"/>
    </source>
</evidence>
<dbReference type="Gene3D" id="1.10.10.10">
    <property type="entry name" value="Winged helix-like DNA-binding domain superfamily/Winged helix DNA-binding domain"/>
    <property type="match status" value="1"/>
</dbReference>
<dbReference type="GO" id="GO:0008982">
    <property type="term" value="F:protein-N(PI)-phosphohistidine-sugar phosphotransferase activity"/>
    <property type="evidence" value="ECO:0007669"/>
    <property type="project" value="InterPro"/>
</dbReference>
<dbReference type="InterPro" id="IPR013196">
    <property type="entry name" value="HTH_11"/>
</dbReference>
<dbReference type="GO" id="GO:0006355">
    <property type="term" value="P:regulation of DNA-templated transcription"/>
    <property type="evidence" value="ECO:0007669"/>
    <property type="project" value="InterPro"/>
</dbReference>
<dbReference type="PROSITE" id="PS51094">
    <property type="entry name" value="PTS_EIIA_TYPE_2"/>
    <property type="match status" value="1"/>
</dbReference>
<evidence type="ECO:0000259" key="3">
    <source>
        <dbReference type="PROSITE" id="PS51094"/>
    </source>
</evidence>
<evidence type="ECO:0000259" key="5">
    <source>
        <dbReference type="PROSITE" id="PS51372"/>
    </source>
</evidence>
<dbReference type="Gene3D" id="1.10.1790.10">
    <property type="entry name" value="PRD domain"/>
    <property type="match status" value="2"/>
</dbReference>
<dbReference type="InterPro" id="IPR013011">
    <property type="entry name" value="PTS_EIIB_2"/>
</dbReference>
<dbReference type="CDD" id="cd05568">
    <property type="entry name" value="PTS_IIB_bgl_like"/>
    <property type="match status" value="1"/>
</dbReference>
<comment type="caution">
    <text evidence="6">The sequence shown here is derived from an EMBL/GenBank/DDBJ whole genome shotgun (WGS) entry which is preliminary data.</text>
</comment>
<dbReference type="SUPFAM" id="SSF55804">
    <property type="entry name" value="Phoshotransferase/anion transport protein"/>
    <property type="match status" value="1"/>
</dbReference>
<proteinExistence type="predicted"/>
<dbReference type="PROSITE" id="PS51372">
    <property type="entry name" value="PRD_2"/>
    <property type="match status" value="2"/>
</dbReference>
<name>A0A081NTH2_9BACL</name>
<dbReference type="InterPro" id="IPR002178">
    <property type="entry name" value="PTS_EIIA_type-2_dom"/>
</dbReference>
<protein>
    <submittedName>
        <fullName evidence="6">Transcription antiterminator BglG</fullName>
    </submittedName>
</protein>
<dbReference type="eggNOG" id="COG3711">
    <property type="taxonomic scope" value="Bacteria"/>
</dbReference>
<dbReference type="AlphaFoldDB" id="A0A081NTH2"/>
<keyword evidence="7" id="KW-1185">Reference proteome</keyword>
<dbReference type="PANTHER" id="PTHR30185:SF9">
    <property type="entry name" value="MANNITOL-SPECIFIC PHOSPHOTRANSFERASE ENZYME IIA COMPONENT"/>
    <property type="match status" value="1"/>
</dbReference>
<dbReference type="SUPFAM" id="SSF52794">
    <property type="entry name" value="PTS system IIB component-like"/>
    <property type="match status" value="1"/>
</dbReference>
<dbReference type="eggNOG" id="COG1762">
    <property type="taxonomic scope" value="Bacteria"/>
</dbReference>
<dbReference type="InterPro" id="IPR036388">
    <property type="entry name" value="WH-like_DNA-bd_sf"/>
</dbReference>
<dbReference type="RefSeq" id="WP_036693595.1">
    <property type="nucleotide sequence ID" value="NZ_JNVM01000064.1"/>
</dbReference>
<dbReference type="EMBL" id="JNVM01000064">
    <property type="protein sequence ID" value="KEQ21745.1"/>
    <property type="molecule type" value="Genomic_DNA"/>
</dbReference>
<dbReference type="InterPro" id="IPR011608">
    <property type="entry name" value="PRD"/>
</dbReference>
<evidence type="ECO:0000256" key="1">
    <source>
        <dbReference type="ARBA" id="ARBA00022679"/>
    </source>
</evidence>
<sequence length="706" mass="80243">MLAMLQETGDYVSVREIMKKFEISKRTVYYDLQAVNEWLSDRGLAPVEYVRGRGYLLPEESRSRIPSMAQEVEKDDYYLSPRERKAWVAIQLLTRREPLFMQEITDFLLVSRGTGLSELKQVKKELAAFQLEVVFDKKNGYSVEGKEADQRKALSYFMSQVLHHVSWKSFVSQFQGLINANVVHRKLPFFQEEQLAEVYEHVTRCEKTLGLEFTDDMVFSLTTRLLVYANRLQQGHRITLDADEKEALKQTPEYAGAIQLAGELGRMLDLEFPEDEICYLTLQLLGARVNRTSGGEALAAPGKDADADETVLLLKRLIRQMIDLFERHACIFFQHRDELEQRLLIHLKPAYYRIKFGLEIDNPLAEAMKSKYGEIFEISRKCVRPLEEHLGKPVDDNEVAYLAMHFGGWMRRENAMPVRRKKAAIVCVNGISAARMLRIQLEQLFPALDIEAVLSLRDYESFSAESVDLLFSTVPLQDSPAPVFTVHPILSDADKAHLLHQVNRVSGQMDAPQGRSAQAILEMVRKYARISDEEGLLRELQRYLSVGRSPGTEEEKPSLASLLPPEHLVLRDGVSDWKAAIELAAEPLLRRGFIEPRYVKAMIAKVDSYGPYIVVSPGVAIAHAKPEEGVRRLGMSLLKLEHAVPFGPEVRHQIRLVLVLASADGESHLRALSQLTMLLREEETKDILLKAQTAEQLAGLIRQHTS</sequence>
<dbReference type="PANTHER" id="PTHR30185">
    <property type="entry name" value="CRYPTIC BETA-GLUCOSIDE BGL OPERON ANTITERMINATOR"/>
    <property type="match status" value="1"/>
</dbReference>
<feature type="domain" description="PTS EIIB type-2" evidence="4">
    <location>
        <begin position="421"/>
        <end position="510"/>
    </location>
</feature>
<feature type="domain" description="PRD" evidence="5">
    <location>
        <begin position="309"/>
        <end position="416"/>
    </location>
</feature>
<dbReference type="OrthoDB" id="9776005at2"/>
<dbReference type="InterPro" id="IPR016152">
    <property type="entry name" value="PTrfase/Anion_transptr"/>
</dbReference>
<evidence type="ECO:0000256" key="2">
    <source>
        <dbReference type="ARBA" id="ARBA00022737"/>
    </source>
</evidence>
<feature type="domain" description="PRD" evidence="5">
    <location>
        <begin position="189"/>
        <end position="294"/>
    </location>
</feature>
<dbReference type="InterPro" id="IPR036634">
    <property type="entry name" value="PRD_sf"/>
</dbReference>
<dbReference type="PROSITE" id="PS51099">
    <property type="entry name" value="PTS_EIIB_TYPE_2"/>
    <property type="match status" value="1"/>
</dbReference>
<dbReference type="Pfam" id="PF00874">
    <property type="entry name" value="PRD"/>
    <property type="match status" value="2"/>
</dbReference>
<dbReference type="Pfam" id="PF08279">
    <property type="entry name" value="HTH_11"/>
    <property type="match status" value="1"/>
</dbReference>
<organism evidence="6 7">
    <name type="scientific">Paenibacillus tyrfis</name>
    <dbReference type="NCBI Taxonomy" id="1501230"/>
    <lineage>
        <taxon>Bacteria</taxon>
        <taxon>Bacillati</taxon>
        <taxon>Bacillota</taxon>
        <taxon>Bacilli</taxon>
        <taxon>Bacillales</taxon>
        <taxon>Paenibacillaceae</taxon>
        <taxon>Paenibacillus</taxon>
    </lineage>
</organism>
<dbReference type="InterPro" id="IPR036095">
    <property type="entry name" value="PTS_EIIB-like_sf"/>
</dbReference>
<dbReference type="Gene3D" id="3.40.930.10">
    <property type="entry name" value="Mannitol-specific EII, Chain A"/>
    <property type="match status" value="1"/>
</dbReference>
<dbReference type="InterPro" id="IPR050661">
    <property type="entry name" value="BglG_antiterminators"/>
</dbReference>
<gene>
    <name evidence="6" type="ORF">ET33_33880</name>
</gene>
<dbReference type="SUPFAM" id="SSF63520">
    <property type="entry name" value="PTS-regulatory domain, PRD"/>
    <property type="match status" value="2"/>
</dbReference>
<evidence type="ECO:0000259" key="4">
    <source>
        <dbReference type="PROSITE" id="PS51099"/>
    </source>
</evidence>
<dbReference type="Gene3D" id="3.40.50.2300">
    <property type="match status" value="1"/>
</dbReference>
<keyword evidence="1" id="KW-0808">Transferase</keyword>
<keyword evidence="2" id="KW-0677">Repeat</keyword>
<dbReference type="GO" id="GO:0009401">
    <property type="term" value="P:phosphoenolpyruvate-dependent sugar phosphotransferase system"/>
    <property type="evidence" value="ECO:0007669"/>
    <property type="project" value="InterPro"/>
</dbReference>